<name>A0A2T6BDX8_9RHOB</name>
<reference evidence="2 3" key="1">
    <citation type="submission" date="2018-04" db="EMBL/GenBank/DDBJ databases">
        <title>Genomic Encyclopedia of Archaeal and Bacterial Type Strains, Phase II (KMG-II): from individual species to whole genera.</title>
        <authorList>
            <person name="Goeker M."/>
        </authorList>
    </citation>
    <scope>NUCLEOTIDE SEQUENCE [LARGE SCALE GENOMIC DNA]</scope>
    <source>
        <strain evidence="2 3">DSM 100977</strain>
    </source>
</reference>
<evidence type="ECO:0000313" key="2">
    <source>
        <dbReference type="EMBL" id="PTX54242.1"/>
    </source>
</evidence>
<dbReference type="EMBL" id="QBKS01000002">
    <property type="protein sequence ID" value="PTX54242.1"/>
    <property type="molecule type" value="Genomic_DNA"/>
</dbReference>
<dbReference type="InterPro" id="IPR008972">
    <property type="entry name" value="Cupredoxin"/>
</dbReference>
<gene>
    <name evidence="2" type="ORF">C8N43_3054</name>
</gene>
<comment type="caution">
    <text evidence="2">The sequence shown here is derived from an EMBL/GenBank/DDBJ whole genome shotgun (WGS) entry which is preliminary data.</text>
</comment>
<dbReference type="Proteomes" id="UP000243978">
    <property type="component" value="Unassembled WGS sequence"/>
</dbReference>
<dbReference type="SUPFAM" id="SSF49503">
    <property type="entry name" value="Cupredoxins"/>
    <property type="match status" value="1"/>
</dbReference>
<dbReference type="OrthoDB" id="9796416at2"/>
<keyword evidence="1" id="KW-0732">Signal</keyword>
<keyword evidence="3" id="KW-1185">Reference proteome</keyword>
<feature type="chain" id="PRO_5015650427" description="Plastocyanin" evidence="1">
    <location>
        <begin position="22"/>
        <end position="141"/>
    </location>
</feature>
<sequence>MRKFAIMTACAVAMTSGAALAVDTEDEELNGIGDPLTTSRIDIRGGVFFPPMVMAEVGKTYFIRNNEEIVHNATAIDGSWSTGDIQPGGQAVVHLTASMTRCFESTVNPEYKGAFGDALSGEAPECFELSGAGETDAANNQ</sequence>
<evidence type="ECO:0008006" key="4">
    <source>
        <dbReference type="Google" id="ProtNLM"/>
    </source>
</evidence>
<accession>A0A2T6BDX8</accession>
<dbReference type="RefSeq" id="WP_107846596.1">
    <property type="nucleotide sequence ID" value="NZ_QBKS01000002.1"/>
</dbReference>
<proteinExistence type="predicted"/>
<evidence type="ECO:0000256" key="1">
    <source>
        <dbReference type="SAM" id="SignalP"/>
    </source>
</evidence>
<dbReference type="AlphaFoldDB" id="A0A2T6BDX8"/>
<evidence type="ECO:0000313" key="3">
    <source>
        <dbReference type="Proteomes" id="UP000243978"/>
    </source>
</evidence>
<organism evidence="2 3">
    <name type="scientific">Litoreibacter ponti</name>
    <dbReference type="NCBI Taxonomy" id="1510457"/>
    <lineage>
        <taxon>Bacteria</taxon>
        <taxon>Pseudomonadati</taxon>
        <taxon>Pseudomonadota</taxon>
        <taxon>Alphaproteobacteria</taxon>
        <taxon>Rhodobacterales</taxon>
        <taxon>Roseobacteraceae</taxon>
        <taxon>Litoreibacter</taxon>
    </lineage>
</organism>
<feature type="signal peptide" evidence="1">
    <location>
        <begin position="1"/>
        <end position="21"/>
    </location>
</feature>
<protein>
    <recommendedName>
        <fullName evidence="4">Plastocyanin</fullName>
    </recommendedName>
</protein>